<dbReference type="InterPro" id="IPR012334">
    <property type="entry name" value="Pectin_lyas_fold"/>
</dbReference>
<dbReference type="NCBIfam" id="TIGR01731">
    <property type="entry name" value="fil_hemag_20aa"/>
    <property type="match status" value="5"/>
</dbReference>
<gene>
    <name evidence="4" type="ORF">P3F81_09815</name>
</gene>
<keyword evidence="2" id="KW-1133">Transmembrane helix</keyword>
<dbReference type="InterPro" id="IPR025157">
    <property type="entry name" value="Hemagglutinin_rpt"/>
</dbReference>
<dbReference type="Gene3D" id="2.160.20.10">
    <property type="entry name" value="Single-stranded right-handed beta-helix, Pectin lyase-like"/>
    <property type="match status" value="1"/>
</dbReference>
<reference evidence="4" key="1">
    <citation type="submission" date="2023-03" db="EMBL/GenBank/DDBJ databases">
        <title>Selenobaculum gbiensis gen. nov. sp. nov., a new bacterium isolated from the gut microbiota of IBD patient.</title>
        <authorList>
            <person name="Yeo S."/>
            <person name="Park H."/>
            <person name="Huh C.S."/>
        </authorList>
    </citation>
    <scope>NUCLEOTIDE SEQUENCE</scope>
    <source>
        <strain evidence="4">ICN-92133</strain>
    </source>
</reference>
<feature type="region of interest" description="Disordered" evidence="1">
    <location>
        <begin position="2005"/>
        <end position="2044"/>
    </location>
</feature>
<dbReference type="Pfam" id="PF13332">
    <property type="entry name" value="Fil_haemagg_2"/>
    <property type="match status" value="6"/>
</dbReference>
<dbReference type="InterPro" id="IPR025331">
    <property type="entry name" value="TNT"/>
</dbReference>
<evidence type="ECO:0000256" key="2">
    <source>
        <dbReference type="SAM" id="Phobius"/>
    </source>
</evidence>
<feature type="domain" description="Filamentous haemagglutinin FhaB/tRNA nuclease CdiA-like TPS" evidence="3">
    <location>
        <begin position="42"/>
        <end position="162"/>
    </location>
</feature>
<dbReference type="PANTHER" id="PTHR42059">
    <property type="entry name" value="TNT DOMAIN-CONTAINING PROTEIN"/>
    <property type="match status" value="1"/>
</dbReference>
<evidence type="ECO:0000313" key="4">
    <source>
        <dbReference type="EMBL" id="WIW70183.1"/>
    </source>
</evidence>
<keyword evidence="2" id="KW-0472">Membrane</keyword>
<dbReference type="SUPFAM" id="SSF51126">
    <property type="entry name" value="Pectin lyase-like"/>
    <property type="match status" value="1"/>
</dbReference>
<feature type="transmembrane region" description="Helical" evidence="2">
    <location>
        <begin position="15"/>
        <end position="34"/>
    </location>
</feature>
<dbReference type="PANTHER" id="PTHR42059:SF1">
    <property type="entry name" value="TNT DOMAIN-CONTAINING PROTEIN"/>
    <property type="match status" value="1"/>
</dbReference>
<proteinExistence type="predicted"/>
<dbReference type="SMART" id="SM00912">
    <property type="entry name" value="Haemagg_act"/>
    <property type="match status" value="1"/>
</dbReference>
<accession>A0A9Y2AIA9</accession>
<dbReference type="InterPro" id="IPR053024">
    <property type="entry name" value="Fungal_surface_NADase"/>
</dbReference>
<dbReference type="NCBIfam" id="TIGR01901">
    <property type="entry name" value="adhes_NPXG"/>
    <property type="match status" value="1"/>
</dbReference>
<dbReference type="InterPro" id="IPR011050">
    <property type="entry name" value="Pectin_lyase_fold/virulence"/>
</dbReference>
<evidence type="ECO:0000313" key="5">
    <source>
        <dbReference type="Proteomes" id="UP001243623"/>
    </source>
</evidence>
<dbReference type="GO" id="GO:0050135">
    <property type="term" value="F:NADP+ nucleosidase activity"/>
    <property type="evidence" value="ECO:0007669"/>
    <property type="project" value="InterPro"/>
</dbReference>
<dbReference type="RefSeq" id="WP_309320352.1">
    <property type="nucleotide sequence ID" value="NZ_CP120678.1"/>
</dbReference>
<evidence type="ECO:0000259" key="3">
    <source>
        <dbReference type="SMART" id="SM00912"/>
    </source>
</evidence>
<feature type="compositionally biased region" description="Polar residues" evidence="1">
    <location>
        <begin position="2007"/>
        <end position="2019"/>
    </location>
</feature>
<dbReference type="InterPro" id="IPR010069">
    <property type="entry name" value="CdiA_FHA1_rpt"/>
</dbReference>
<dbReference type="Pfam" id="PF05860">
    <property type="entry name" value="TPS"/>
    <property type="match status" value="1"/>
</dbReference>
<keyword evidence="5" id="KW-1185">Reference proteome</keyword>
<dbReference type="Pfam" id="PF14021">
    <property type="entry name" value="TNT"/>
    <property type="match status" value="1"/>
</dbReference>
<organism evidence="4 5">
    <name type="scientific">Selenobaculum gibii</name>
    <dbReference type="NCBI Taxonomy" id="3054208"/>
    <lineage>
        <taxon>Bacteria</taxon>
        <taxon>Bacillati</taxon>
        <taxon>Bacillota</taxon>
        <taxon>Negativicutes</taxon>
        <taxon>Selenomonadales</taxon>
        <taxon>Selenomonadaceae</taxon>
        <taxon>Selenobaculum</taxon>
    </lineage>
</organism>
<protein>
    <submittedName>
        <fullName evidence="4">Hemagglutinin repeat-containing protein</fullName>
    </submittedName>
</protein>
<name>A0A9Y2AIA9_9FIRM</name>
<evidence type="ECO:0000256" key="1">
    <source>
        <dbReference type="SAM" id="MobiDB-lite"/>
    </source>
</evidence>
<dbReference type="Proteomes" id="UP001243623">
    <property type="component" value="Chromosome"/>
</dbReference>
<dbReference type="KEGG" id="sgbi:P3F81_09815"/>
<dbReference type="EMBL" id="CP120678">
    <property type="protein sequence ID" value="WIW70183.1"/>
    <property type="molecule type" value="Genomic_DNA"/>
</dbReference>
<dbReference type="InterPro" id="IPR008638">
    <property type="entry name" value="FhaB/CdiA-like_TPS"/>
</dbReference>
<sequence>MENQYNTAKRFRYKIISYITLIIYLLQPITILLANPQTTVAPNGVEIVEINAPNQNGLSHNQYDQFNVKENGLIFNNSGAIANTTLAGYILGNPNIGTNPARVILNEVMGTQPSYLNGYMEIAGKKAELIIANPNGIVGNGFGFINVSKATLTTGTPTFGNQGTLDGFNVNTGTISIQGQGLNAKEIDRVDLLAKAVEVNAGIWAKQLNVVTGDNVVDTDLNIQSTKQNENSGVALDVGILGGMYADKIKLIGTQNGVGVNSKGTIVATDSLKLNQQGKIFLEGTTLANQELDVLTQDELENQGQLYTNGNLSIQSETITNKNLIAAKQDAKLNSNTITSTGILGAGINEDKTLAKTGSLEIKAAAIALKKAKTYAGKDITIQANQSIENDNSTILANDTTTLIAKENINNTQNSQIVSGKTMLLQAGNTIENNQSSLFSAGDITLQTDNDLINKSGTIEAQKKLTTKAKQLLNDEQSKIISIEGALGANAQTIQNQGLIGSNQTVTLSAADIANQAGKIISQTEINLQAQNTLNNNNGNIQTQKISTIQVKDLQNANGHIEAGQGINLHTNSMQGNGIIQAEQFINVDVNGDYTNSQDSSLKSNGTLNVKATGNIVNQGMMNAVNQIGINGNGLNNAGTITANEKIEIKTLDTFNNDGRIDSNQISLDSNIVHNKGTVIGENLTVNTNDLTNTGSQAILATTQDANLYVKNALDNQDHATIYSLGNIKIAANETGDMANQILNQSATIEAGENIDLSAKEIINKRTEFEMGEKVTVECEEIKKQNPFTGKTRIEKIPKEKEETVSKVSTRNGYTRIYRKYIETKKSTTIEKDSGIATIQAGKDLKIQTDLLTNYVSRILANRHLAIASNQLNNIAVDYKITTVKDGDLMEYNYAYYASPSGGDGGGSNPHTVETTKKIGDYHEEIVELIPGYDSTISGNQSVEINTIGLNNTSTTKTENILENATVIKNTQNTIEDKNATIKEDDSFVLPENGLYHISKTPTSKYLVETDTRFTKYKNFISSDYLLSRIAYPSDKVQKRLGDGFYEQELVKKQLCQKIGSNLLTGYTDGEEQFKQLLENAANVTESLQLKIGISLTPEQINALTENIVWLEEKEIDGEKVLVPVVYLANSNQAVLKENGAIISGGSVKVDALENVSNQGHIQANQNLDLNVKNISNQGGTIQAGNQLNITAQENVLNQNAQILGKNITLNAGQDIKNELITSTISYGDTGKKVFMNQQAEISATENLKIDANRDFVNNGSKASGKDITIDAGRNVDIGTSISEKKTDTWDKSHKIHEEKINTISQINASGNLAINAQHDIDIKGSTLTAKEDISLTSGNNLNITSEVDTIYDKDKLANGHFKRKETETTQNKNILSSLNAGENITLNSNHDMNLQGAQVIAQNKIDVSAKGNITLENVKDEIETKEYKRISGGWAKTNTDNETVIGTNLAANGDISIKADGDNSKIQITSSQVTSQNGEINVEAAKDITIDSATEKHEREYISHQKKSGAFSSKTTDIYDYQRLDAVVGSDLSGEKIKIKSGNDLTLQAGTIVATNEVNLQAKNDIQITSATQTSTSEYIKEVRKSGIFGGGGLGITIGKQKQKDGYANQNNEQIGSTIGSLDNNVTIETGEGVKITASEVIAGKDINITGKNVTIENANNTYNAQEKHEFKQSGLTVSLGGQTIETAQSIAASLKRADQVEDERLKQLYQYKAYETLKENKGALEDIKNIDNPKSSNLQLNVSLGTSKAESSYQSDTKVNQGSTIHATGDVNIKATEKDITVKGSEITGENVNLDAKENINVIAGENKNVGKGDNSSSSASIGVSIGFIGISGINAGYNKANGEVKENAEIHVASTITAQDTLTTKSGQDTNIIGSKLEGNTVKMEVGKDLNIESLQDKETYDEKNSSSGFNFSADIKANADTGKNQFQNGGLTGGTNKGKTNSTYESVTDQAGIYAGKGGFDIEVGKNTDLKGAVIASEADASKNKLSTDTLTYSDIENRAEYESSSSGINVNTKPNAKDKDKGITPNIGVTSSDEADSTTKSAIAEGTIEIRSNPDQDLTGLSRDTQNSLNTLEKIFDRKTVAEQQELAQLFGQVAFKAIGDLGLKEGSPEKAALDIVFGGIMSKVGGGKFAEGAASAGLTQLVMNELKNIKDPALLQWATAIVGAAAAKVVGGKAQTGASVAVSEVKNNWLGHEQYDFANELAKALDSKDEDYKRDVLARYYAQSNYNAQHGLTGEGDDERITESLYPVIDCLVGADEKEWLKGGLNYTLDKIINRDPEMFRLANEYRNQLEQNGAFSGGNYSKKNLDDINWLYSYNDNYKQWRIDPETGVPHPDDLEEYYRDQAEKQSISDNLSSKVSMVIGVPKVGVSIQLGPQTAREISQLYATQSERMVAQAAAQVEKSSGWKDAAGNSKWPTNDGFVGTPKNVTLQPGARIDRYGEKTGFFVAAEGTPYSQRALSPNTNLESYHVYEVVKPMDALGGEIAPWFGEIGGGIQFKFAQRIETLLDLGYIKEIK</sequence>
<keyword evidence="2" id="KW-0812">Transmembrane</keyword>